<keyword evidence="3" id="KW-1133">Transmembrane helix</keyword>
<sequence length="377" mass="42969">MLFLVFSFGILLLFAIANIYIYKRFILQIHFLKPFKKIFALLLILLFLGQAIFLLFRRDDYLSDFIYGLLASFYAVSYCLFLIALLADLFKILSSFLQNKGLFLGINSKYAKTFFDIFFILLGCFFIQYSINNALGTPSVKEKEIVIPKLKENLKIILLSDIHLGKNLHEDFLQKLIEKVNVYEDIDAVVIVGDLIDTKPQNLSSYIHKLDEFKSKYGTFYALGNHEYYHDADEVIKLLKTYTKLNILINDVKILPSINIAGIADLSSYSFQSHIPDIDAIKNKLDPNLPSILLSHQPKSVDVLDLSHFDLILSGHTHAGQIFPFAFLVLLQQGYLHGLYKLKTQNQLYVSSGAGFWGPSFRTLAPSEIVLLNLKGE</sequence>
<dbReference type="PANTHER" id="PTHR31302">
    <property type="entry name" value="TRANSMEMBRANE PROTEIN WITH METALLOPHOSPHOESTERASE DOMAIN-RELATED"/>
    <property type="match status" value="1"/>
</dbReference>
<dbReference type="RefSeq" id="WP_348518273.1">
    <property type="nucleotide sequence ID" value="NZ_CP155620.1"/>
</dbReference>
<evidence type="ECO:0000259" key="4">
    <source>
        <dbReference type="Pfam" id="PF00149"/>
    </source>
</evidence>
<proteinExistence type="predicted"/>
<dbReference type="Pfam" id="PF00149">
    <property type="entry name" value="Metallophos"/>
    <property type="match status" value="1"/>
</dbReference>
<evidence type="ECO:0000313" key="5">
    <source>
        <dbReference type="EMBL" id="XBJ28726.1"/>
    </source>
</evidence>
<keyword evidence="2" id="KW-0378">Hydrolase</keyword>
<feature type="domain" description="Calcineurin-like phosphoesterase" evidence="4">
    <location>
        <begin position="154"/>
        <end position="319"/>
    </location>
</feature>
<dbReference type="GO" id="GO:0008758">
    <property type="term" value="F:UDP-2,3-diacylglucosamine hydrolase activity"/>
    <property type="evidence" value="ECO:0007669"/>
    <property type="project" value="TreeGrafter"/>
</dbReference>
<dbReference type="InterPro" id="IPR029052">
    <property type="entry name" value="Metallo-depent_PP-like"/>
</dbReference>
<evidence type="ECO:0000256" key="1">
    <source>
        <dbReference type="ARBA" id="ARBA00022723"/>
    </source>
</evidence>
<feature type="transmembrane region" description="Helical" evidence="3">
    <location>
        <begin position="38"/>
        <end position="56"/>
    </location>
</feature>
<dbReference type="EMBL" id="CP155620">
    <property type="protein sequence ID" value="XBJ28726.1"/>
    <property type="molecule type" value="Genomic_DNA"/>
</dbReference>
<dbReference type="CDD" id="cd07385">
    <property type="entry name" value="MPP_YkuE_C"/>
    <property type="match status" value="1"/>
</dbReference>
<name>A0AAU7E693_9BACT</name>
<dbReference type="SUPFAM" id="SSF56300">
    <property type="entry name" value="Metallo-dependent phosphatases"/>
    <property type="match status" value="1"/>
</dbReference>
<feature type="transmembrane region" description="Helical" evidence="3">
    <location>
        <begin position="110"/>
        <end position="131"/>
    </location>
</feature>
<dbReference type="GO" id="GO:0016020">
    <property type="term" value="C:membrane"/>
    <property type="evidence" value="ECO:0007669"/>
    <property type="project" value="GOC"/>
</dbReference>
<protein>
    <submittedName>
        <fullName evidence="5">Metallophosphoesterase</fullName>
    </submittedName>
</protein>
<dbReference type="InterPro" id="IPR051158">
    <property type="entry name" value="Metallophosphoesterase_sf"/>
</dbReference>
<keyword evidence="1" id="KW-0479">Metal-binding</keyword>
<keyword evidence="3" id="KW-0812">Transmembrane</keyword>
<dbReference type="GO" id="GO:0046872">
    <property type="term" value="F:metal ion binding"/>
    <property type="evidence" value="ECO:0007669"/>
    <property type="project" value="UniProtKB-KW"/>
</dbReference>
<dbReference type="InterPro" id="IPR004843">
    <property type="entry name" value="Calcineurin-like_PHP"/>
</dbReference>
<evidence type="ECO:0000256" key="3">
    <source>
        <dbReference type="SAM" id="Phobius"/>
    </source>
</evidence>
<evidence type="ECO:0000256" key="2">
    <source>
        <dbReference type="ARBA" id="ARBA00022801"/>
    </source>
</evidence>
<dbReference type="PANTHER" id="PTHR31302:SF31">
    <property type="entry name" value="PHOSPHODIESTERASE YAEI"/>
    <property type="match status" value="1"/>
</dbReference>
<feature type="transmembrane region" description="Helical" evidence="3">
    <location>
        <begin position="68"/>
        <end position="90"/>
    </location>
</feature>
<dbReference type="Gene3D" id="3.60.21.10">
    <property type="match status" value="1"/>
</dbReference>
<dbReference type="AlphaFoldDB" id="A0AAU7E693"/>
<reference evidence="5" key="1">
    <citation type="submission" date="2024-05" db="EMBL/GenBank/DDBJ databases">
        <title>Campylobacter coli isolated from environmental waters in Slovenia.</title>
        <authorList>
            <person name="Zautner A.E."/>
            <person name="Bunk B."/>
            <person name="Riedel T."/>
            <person name="Sproeer C."/>
        </authorList>
    </citation>
    <scope>NUCLEOTIDE SEQUENCE</scope>
    <source>
        <strain evidence="5">CCS1377</strain>
    </source>
</reference>
<accession>A0AAU7E693</accession>
<gene>
    <name evidence="5" type="ORF">AAH949_06390</name>
</gene>
<keyword evidence="3" id="KW-0472">Membrane</keyword>
<organism evidence="5">
    <name type="scientific">Campylobacter sp. CCS1377</name>
    <dbReference type="NCBI Taxonomy" id="3158229"/>
    <lineage>
        <taxon>Bacteria</taxon>
        <taxon>Pseudomonadati</taxon>
        <taxon>Campylobacterota</taxon>
        <taxon>Epsilonproteobacteria</taxon>
        <taxon>Campylobacterales</taxon>
        <taxon>Campylobacteraceae</taxon>
        <taxon>Campylobacter</taxon>
    </lineage>
</organism>
<feature type="transmembrane region" description="Helical" evidence="3">
    <location>
        <begin position="6"/>
        <end position="26"/>
    </location>
</feature>
<dbReference type="GO" id="GO:0009245">
    <property type="term" value="P:lipid A biosynthetic process"/>
    <property type="evidence" value="ECO:0007669"/>
    <property type="project" value="TreeGrafter"/>
</dbReference>